<feature type="transmembrane region" description="Helical" evidence="6">
    <location>
        <begin position="107"/>
        <end position="127"/>
    </location>
</feature>
<dbReference type="OrthoDB" id="76879at2157"/>
<dbReference type="RefSeq" id="WP_089732948.1">
    <property type="nucleotide sequence ID" value="NZ_FNIA01000008.1"/>
</dbReference>
<evidence type="ECO:0000256" key="1">
    <source>
        <dbReference type="ARBA" id="ARBA00004651"/>
    </source>
</evidence>
<dbReference type="AlphaFoldDB" id="A0A1G9WHR4"/>
<keyword evidence="5 6" id="KW-0472">Membrane</keyword>
<feature type="transmembrane region" description="Helical" evidence="6">
    <location>
        <begin position="322"/>
        <end position="342"/>
    </location>
</feature>
<accession>A0A1G9WHR4</accession>
<evidence type="ECO:0000256" key="4">
    <source>
        <dbReference type="ARBA" id="ARBA00022989"/>
    </source>
</evidence>
<reference evidence="8 9" key="1">
    <citation type="submission" date="2016-10" db="EMBL/GenBank/DDBJ databases">
        <authorList>
            <person name="de Groot N.N."/>
        </authorList>
    </citation>
    <scope>NUCLEOTIDE SEQUENCE [LARGE SCALE GENOMIC DNA]</scope>
    <source>
        <strain evidence="9">EB21,IBRC-M 10013,KCTC 4048</strain>
    </source>
</reference>
<feature type="transmembrane region" description="Helical" evidence="6">
    <location>
        <begin position="30"/>
        <end position="46"/>
    </location>
</feature>
<feature type="transmembrane region" description="Helical" evidence="6">
    <location>
        <begin position="76"/>
        <end position="95"/>
    </location>
</feature>
<evidence type="ECO:0000313" key="9">
    <source>
        <dbReference type="Proteomes" id="UP000199370"/>
    </source>
</evidence>
<dbReference type="Proteomes" id="UP000199370">
    <property type="component" value="Unassembled WGS sequence"/>
</dbReference>
<name>A0A1G9WHR4_9EURY</name>
<feature type="transmembrane region" description="Helical" evidence="6">
    <location>
        <begin position="6"/>
        <end position="23"/>
    </location>
</feature>
<evidence type="ECO:0000313" key="8">
    <source>
        <dbReference type="EMBL" id="SDM84030.1"/>
    </source>
</evidence>
<dbReference type="InterPro" id="IPR018461">
    <property type="entry name" value="Na/H_Antiport_NhaC-like_C"/>
</dbReference>
<evidence type="ECO:0000256" key="3">
    <source>
        <dbReference type="ARBA" id="ARBA00022692"/>
    </source>
</evidence>
<evidence type="ECO:0000256" key="6">
    <source>
        <dbReference type="SAM" id="Phobius"/>
    </source>
</evidence>
<dbReference type="PANTHER" id="PTHR43478">
    <property type="entry name" value="NA+/H+ ANTIPORTER-RELATED"/>
    <property type="match status" value="1"/>
</dbReference>
<feature type="transmembrane region" description="Helical" evidence="6">
    <location>
        <begin position="454"/>
        <end position="472"/>
    </location>
</feature>
<feature type="transmembrane region" description="Helical" evidence="6">
    <location>
        <begin position="542"/>
        <end position="563"/>
    </location>
</feature>
<keyword evidence="4 6" id="KW-1133">Transmembrane helix</keyword>
<protein>
    <submittedName>
        <fullName evidence="8">Na+/H+ antiporter NhaC</fullName>
    </submittedName>
</protein>
<keyword evidence="2" id="KW-1003">Cell membrane</keyword>
<feature type="transmembrane region" description="Helical" evidence="6">
    <location>
        <begin position="484"/>
        <end position="507"/>
    </location>
</feature>
<sequence>MVSGIEAGWMSVVPALVAISLAWSTRDAQIGLFIGVVVAGMVYGALNPASVGVPADLITAGPEILEVAPQGDGDPWSVGLGGVLLGFVFGLKAVPEIIATAPLFGPWYVENVLLAIFAIGGMIGLMIRSGAIQGVLEALSERVDDAADAEKAAFLAGIAVHIDDYFNCLVVGSMMRPLTDRFNVSRAKLAYYVDSAGSPAARLAFYSTWGAAMVGFIGGGLENAASRGSLPAGMSEFVVDGEAVTGAIWPLFFNTLFTGFYSWVALGLAALVAWQIAPNFLEMGEEESRARAGEGVIGEDADPMISEEMDSYQVYEGANPNWVNFAVPILTMIVVGLGAMFWRASPVVYVVGKSGTELLALGSWQLILPPTGPWSFNIGGVRLGVASISALALAFIMYRLQGNVPSLKDGTDATLVGFKGILLAAVILMFASSIQNAVSLLGIGAFITETFGDIPAFIVPVAVFATTSFVSFSDGSSWSTYGIMFPIAIPLAFATGANLPLVLGAVFSGGIFGDHTSPISDTTVLASSTSGSDHMVHVRSQIPYALISAGVAALLFLVLGLVLPESFRVIPY</sequence>
<dbReference type="STRING" id="996166.SAMN05192554_10879"/>
<dbReference type="PANTHER" id="PTHR43478:SF1">
    <property type="entry name" value="NA+_H+ ANTIPORTER NHAC-LIKE C-TERMINAL DOMAIN-CONTAINING PROTEIN"/>
    <property type="match status" value="1"/>
</dbReference>
<dbReference type="Pfam" id="PF03553">
    <property type="entry name" value="Na_H_antiporter"/>
    <property type="match status" value="1"/>
</dbReference>
<feature type="transmembrane region" description="Helical" evidence="6">
    <location>
        <begin position="421"/>
        <end position="448"/>
    </location>
</feature>
<proteinExistence type="predicted"/>
<dbReference type="GO" id="GO:0005886">
    <property type="term" value="C:plasma membrane"/>
    <property type="evidence" value="ECO:0007669"/>
    <property type="project" value="UniProtKB-SubCell"/>
</dbReference>
<keyword evidence="9" id="KW-1185">Reference proteome</keyword>
<gene>
    <name evidence="8" type="ORF">SAMN05192554_10879</name>
</gene>
<feature type="transmembrane region" description="Helical" evidence="6">
    <location>
        <begin position="374"/>
        <end position="400"/>
    </location>
</feature>
<organism evidence="8 9">
    <name type="scientific">Haloarchaeobius iranensis</name>
    <dbReference type="NCBI Taxonomy" id="996166"/>
    <lineage>
        <taxon>Archaea</taxon>
        <taxon>Methanobacteriati</taxon>
        <taxon>Methanobacteriota</taxon>
        <taxon>Stenosarchaea group</taxon>
        <taxon>Halobacteria</taxon>
        <taxon>Halobacteriales</taxon>
        <taxon>Halorubellaceae</taxon>
        <taxon>Haloarchaeobius</taxon>
    </lineage>
</organism>
<comment type="subcellular location">
    <subcellularLocation>
        <location evidence="1">Cell membrane</location>
        <topology evidence="1">Multi-pass membrane protein</topology>
    </subcellularLocation>
</comment>
<feature type="domain" description="Na+/H+ antiporter NhaC-like C-terminal" evidence="7">
    <location>
        <begin position="387"/>
        <end position="561"/>
    </location>
</feature>
<keyword evidence="3 6" id="KW-0812">Transmembrane</keyword>
<evidence type="ECO:0000259" key="7">
    <source>
        <dbReference type="Pfam" id="PF03553"/>
    </source>
</evidence>
<feature type="transmembrane region" description="Helical" evidence="6">
    <location>
        <begin position="260"/>
        <end position="281"/>
    </location>
</feature>
<evidence type="ECO:0000256" key="5">
    <source>
        <dbReference type="ARBA" id="ARBA00023136"/>
    </source>
</evidence>
<dbReference type="EMBL" id="FNIA01000008">
    <property type="protein sequence ID" value="SDM84030.1"/>
    <property type="molecule type" value="Genomic_DNA"/>
</dbReference>
<evidence type="ECO:0000256" key="2">
    <source>
        <dbReference type="ARBA" id="ARBA00022475"/>
    </source>
</evidence>